<protein>
    <recommendedName>
        <fullName evidence="2">Post-transcriptional regulator MKT1 C-terminal domain-containing protein</fullName>
    </recommendedName>
</protein>
<feature type="compositionally biased region" description="Basic and acidic residues" evidence="1">
    <location>
        <begin position="103"/>
        <end position="127"/>
    </location>
</feature>
<dbReference type="SUPFAM" id="SSF88723">
    <property type="entry name" value="PIN domain-like"/>
    <property type="match status" value="1"/>
</dbReference>
<feature type="compositionally biased region" description="Basic and acidic residues" evidence="1">
    <location>
        <begin position="17"/>
        <end position="35"/>
    </location>
</feature>
<proteinExistence type="predicted"/>
<organism evidence="3">
    <name type="scientific">Paramoeba aestuarina</name>
    <dbReference type="NCBI Taxonomy" id="180227"/>
    <lineage>
        <taxon>Eukaryota</taxon>
        <taxon>Amoebozoa</taxon>
        <taxon>Discosea</taxon>
        <taxon>Flabellinia</taxon>
        <taxon>Dactylopodida</taxon>
        <taxon>Paramoebidae</taxon>
        <taxon>Paramoeba</taxon>
    </lineage>
</organism>
<feature type="compositionally biased region" description="Polar residues" evidence="1">
    <location>
        <begin position="1"/>
        <end position="16"/>
    </location>
</feature>
<feature type="compositionally biased region" description="Basic and acidic residues" evidence="1">
    <location>
        <begin position="52"/>
        <end position="70"/>
    </location>
</feature>
<feature type="compositionally biased region" description="Polar residues" evidence="1">
    <location>
        <begin position="79"/>
        <end position="97"/>
    </location>
</feature>
<feature type="domain" description="Post-transcriptional regulator MKT1 C-terminal" evidence="2">
    <location>
        <begin position="586"/>
        <end position="791"/>
    </location>
</feature>
<dbReference type="AlphaFoldDB" id="A0A7S4KH43"/>
<evidence type="ECO:0000256" key="1">
    <source>
        <dbReference type="SAM" id="MobiDB-lite"/>
    </source>
</evidence>
<dbReference type="Pfam" id="PF12246">
    <property type="entry name" value="MKT1_C"/>
    <property type="match status" value="1"/>
</dbReference>
<dbReference type="InterPro" id="IPR022039">
    <property type="entry name" value="MKT1_C"/>
</dbReference>
<dbReference type="Gene3D" id="3.40.50.1010">
    <property type="entry name" value="5'-nuclease"/>
    <property type="match status" value="1"/>
</dbReference>
<evidence type="ECO:0000313" key="3">
    <source>
        <dbReference type="EMBL" id="CAE2294548.1"/>
    </source>
</evidence>
<sequence length="820" mass="93825">MSTKTASFKRQTPKLSRNTEHTSHTEKNPEKEIARHRTTRKKNSETELAGSESKDRTSSPERFPKKEGKLKSAFRRKSFPTSQFTLSREPESPSSKHTGGKNFDSKVAKDALPKDTPAKSPTEHSETSSKGSRKNGTKKSQRRSNAGALANSMKDIELSADAATGDAFTTISDYNDSFFLKDTIKEVRQCKADFLDGTVLGIDVRYWLRRLEPHRKPLFPFTKPYDIGQKECITKNILLQELLRFRDLNVTVLLVFNGMDQDAVQTLKESQSMASAEVSRSGPKDARKRIAHKPSSKGARFECDSVINELLEICWEYRSTMLSHVQCIRAPGDALSQLGYYHKLSLIHNVFGPPWLFWANASIPLRIIVDIRDDDVYVAERTPRIDSMTAKTRIDPILLKEDGQLSGVSVPARFPTETMLLHLAVGLLSPSLLNTSLTTKLSDEQPQFDSRELRNFLEYILPTRTHAIRLILKGHRNYSHVSWNRWFGQSVEVALPPAIELAEWAIESSIEEQEYREPPNFVSAIELIDTKTFTRSPYIGLYQYSNALHLKFLDVLGYLAHNDRNTGRQKLSSCRRGVYSEALFGTHPMFAESMVVFIELVRIRGFPWTPLQNAIDFSFFETPFKYQTNAGHAGVDEMDAVVLSRLFSFAPIEFEDDMLTYEDIASQDLKAFWEILQTMRATLLDLSETISVVELPIVELPESFLHDAFGYIPFKKVTSPLLGAVMEHVIVISRSGKFQEKTKEEKIQHLKNKFPHIKNLPYVLSTGFQWIEEVLRVVQHLFEYMEDEEPQSIRQYVCHLLKMLRQTKFYAEKIRQQLFD</sequence>
<evidence type="ECO:0000259" key="2">
    <source>
        <dbReference type="Pfam" id="PF12246"/>
    </source>
</evidence>
<dbReference type="InterPro" id="IPR029060">
    <property type="entry name" value="PIN-like_dom_sf"/>
</dbReference>
<name>A0A7S4KH43_9EUKA</name>
<dbReference type="EMBL" id="HBKR01010002">
    <property type="protein sequence ID" value="CAE2294548.1"/>
    <property type="molecule type" value="Transcribed_RNA"/>
</dbReference>
<reference evidence="3" key="1">
    <citation type="submission" date="2021-01" db="EMBL/GenBank/DDBJ databases">
        <authorList>
            <person name="Corre E."/>
            <person name="Pelletier E."/>
            <person name="Niang G."/>
            <person name="Scheremetjew M."/>
            <person name="Finn R."/>
            <person name="Kale V."/>
            <person name="Holt S."/>
            <person name="Cochrane G."/>
            <person name="Meng A."/>
            <person name="Brown T."/>
            <person name="Cohen L."/>
        </authorList>
    </citation>
    <scope>NUCLEOTIDE SEQUENCE</scope>
    <source>
        <strain evidence="3">SoJaBio B1-5/56/2</strain>
    </source>
</reference>
<gene>
    <name evidence="3" type="ORF">NAES01612_LOCUS6671</name>
</gene>
<feature type="compositionally biased region" description="Basic residues" evidence="1">
    <location>
        <begin position="131"/>
        <end position="142"/>
    </location>
</feature>
<feature type="region of interest" description="Disordered" evidence="1">
    <location>
        <begin position="1"/>
        <end position="151"/>
    </location>
</feature>
<accession>A0A7S4KH43</accession>